<dbReference type="Gene3D" id="1.10.10.440">
    <property type="entry name" value="FF domain"/>
    <property type="match status" value="2"/>
</dbReference>
<feature type="region of interest" description="Disordered" evidence="1">
    <location>
        <begin position="69"/>
        <end position="127"/>
    </location>
</feature>
<sequence>MPWTEHAAADGRKYWACKETGKSIWEKPDELKTPAELALGDWREYSAPNGRAYYVHRVTKETVWTRPAPTAGAAAVAPPPPPPTAPPPPLQPAATPLRAMPPPPLGPPPPLQPHPQQQPPPAAAGALPPFAPCVLALAPLPTPPSAPPPAPFVPPPAALWPQPLQPQLPPRPPPAPQAAPMVEPPAEQTGATPALGAAERARALFAGLLRESGVTLGESWEAALRRIVHDGRYGLLPTVAERRIAFDAFQQTLRAEADEAQRACDRATRRAFAELLDEHAELLAARTPFSDARAALCDDGRWEAAAALFARTAAQRVRERAAGAEGGGDDGRDGALQREAHELGRRWLCDEYEEWQHTRDAAEREQRRAARAARAGALRAALDALTADGRISVTSAWRDAQPLLRALADDAAAAPDEPRAGSSVPELCAAGLRLGKLEQLALWEEHKAALEATTDEEYARAREEQRRAGRAAREHFRQLLRQMASRGDFAAGVCRWDQALPLVEATAEYAALAAQPAGSTPQELWSDFAEDELRVDPLARAPRASGGGLSRGRAEDGGDTALPLRGSSRERGSTVAPSAARPSKVARQ</sequence>
<evidence type="ECO:0000313" key="4">
    <source>
        <dbReference type="Proteomes" id="UP000751190"/>
    </source>
</evidence>
<comment type="caution">
    <text evidence="3">The sequence shown here is derived from an EMBL/GenBank/DDBJ whole genome shotgun (WGS) entry which is preliminary data.</text>
</comment>
<dbReference type="PANTHER" id="PTHR11864:SF0">
    <property type="entry name" value="PRP40 PRE-MRNA PROCESSING FACTOR 40 HOMOLOG A (YEAST)"/>
    <property type="match status" value="1"/>
</dbReference>
<keyword evidence="4" id="KW-1185">Reference proteome</keyword>
<protein>
    <recommendedName>
        <fullName evidence="2">WW domain-containing protein</fullName>
    </recommendedName>
</protein>
<evidence type="ECO:0000256" key="1">
    <source>
        <dbReference type="SAM" id="MobiDB-lite"/>
    </source>
</evidence>
<evidence type="ECO:0000313" key="3">
    <source>
        <dbReference type="EMBL" id="KAG8459752.1"/>
    </source>
</evidence>
<reference evidence="3" key="1">
    <citation type="submission" date="2021-05" db="EMBL/GenBank/DDBJ databases">
        <title>The genome of the haptophyte Pavlova lutheri (Diacronema luteri, Pavlovales) - a model for lipid biosynthesis in eukaryotic algae.</title>
        <authorList>
            <person name="Hulatt C.J."/>
            <person name="Posewitz M.C."/>
        </authorList>
    </citation>
    <scope>NUCLEOTIDE SEQUENCE</scope>
    <source>
        <strain evidence="3">NIVA-4/92</strain>
    </source>
</reference>
<dbReference type="OrthoDB" id="187617at2759"/>
<feature type="region of interest" description="Disordered" evidence="1">
    <location>
        <begin position="145"/>
        <end position="191"/>
    </location>
</feature>
<dbReference type="InterPro" id="IPR036020">
    <property type="entry name" value="WW_dom_sf"/>
</dbReference>
<feature type="compositionally biased region" description="Pro residues" evidence="1">
    <location>
        <begin position="145"/>
        <end position="177"/>
    </location>
</feature>
<dbReference type="OMA" id="ARCAFRW"/>
<feature type="domain" description="WW" evidence="2">
    <location>
        <begin position="1"/>
        <end position="30"/>
    </location>
</feature>
<dbReference type="PROSITE" id="PS50020">
    <property type="entry name" value="WW_DOMAIN_2"/>
    <property type="match status" value="2"/>
</dbReference>
<name>A0A8J5XF96_DIALT</name>
<feature type="domain" description="WW" evidence="2">
    <location>
        <begin position="42"/>
        <end position="69"/>
    </location>
</feature>
<evidence type="ECO:0000259" key="2">
    <source>
        <dbReference type="PROSITE" id="PS50020"/>
    </source>
</evidence>
<dbReference type="AlphaFoldDB" id="A0A8J5XF96"/>
<dbReference type="SMART" id="SM00456">
    <property type="entry name" value="WW"/>
    <property type="match status" value="2"/>
</dbReference>
<dbReference type="GO" id="GO:0071004">
    <property type="term" value="C:U2-type prespliceosome"/>
    <property type="evidence" value="ECO:0007669"/>
    <property type="project" value="TreeGrafter"/>
</dbReference>
<dbReference type="EMBL" id="JAGTXO010000038">
    <property type="protein sequence ID" value="KAG8459752.1"/>
    <property type="molecule type" value="Genomic_DNA"/>
</dbReference>
<proteinExistence type="predicted"/>
<feature type="compositionally biased region" description="Pro residues" evidence="1">
    <location>
        <begin position="77"/>
        <end position="91"/>
    </location>
</feature>
<dbReference type="GO" id="GO:0003723">
    <property type="term" value="F:RNA binding"/>
    <property type="evidence" value="ECO:0007669"/>
    <property type="project" value="TreeGrafter"/>
</dbReference>
<dbReference type="GO" id="GO:0005685">
    <property type="term" value="C:U1 snRNP"/>
    <property type="evidence" value="ECO:0007669"/>
    <property type="project" value="TreeGrafter"/>
</dbReference>
<dbReference type="CDD" id="cd00201">
    <property type="entry name" value="WW"/>
    <property type="match status" value="2"/>
</dbReference>
<dbReference type="Gene3D" id="2.20.70.10">
    <property type="match status" value="2"/>
</dbReference>
<dbReference type="InterPro" id="IPR036517">
    <property type="entry name" value="FF_domain_sf"/>
</dbReference>
<organism evidence="3 4">
    <name type="scientific">Diacronema lutheri</name>
    <name type="common">Unicellular marine alga</name>
    <name type="synonym">Monochrysis lutheri</name>
    <dbReference type="NCBI Taxonomy" id="2081491"/>
    <lineage>
        <taxon>Eukaryota</taxon>
        <taxon>Haptista</taxon>
        <taxon>Haptophyta</taxon>
        <taxon>Pavlovophyceae</taxon>
        <taxon>Pavlovales</taxon>
        <taxon>Pavlovaceae</taxon>
        <taxon>Diacronema</taxon>
    </lineage>
</organism>
<gene>
    <name evidence="3" type="ORF">KFE25_003204</name>
</gene>
<dbReference type="GO" id="GO:0045292">
    <property type="term" value="P:mRNA cis splicing, via spliceosome"/>
    <property type="evidence" value="ECO:0007669"/>
    <property type="project" value="InterPro"/>
</dbReference>
<dbReference type="Pfam" id="PF00397">
    <property type="entry name" value="WW"/>
    <property type="match status" value="1"/>
</dbReference>
<dbReference type="Proteomes" id="UP000751190">
    <property type="component" value="Unassembled WGS sequence"/>
</dbReference>
<dbReference type="SUPFAM" id="SSF81698">
    <property type="entry name" value="FF domain"/>
    <property type="match status" value="2"/>
</dbReference>
<dbReference type="SUPFAM" id="SSF51045">
    <property type="entry name" value="WW domain"/>
    <property type="match status" value="2"/>
</dbReference>
<dbReference type="PANTHER" id="PTHR11864">
    <property type="entry name" value="PRE-MRNA-PROCESSING PROTEIN PRP40"/>
    <property type="match status" value="1"/>
</dbReference>
<dbReference type="InterPro" id="IPR001202">
    <property type="entry name" value="WW_dom"/>
</dbReference>
<feature type="region of interest" description="Disordered" evidence="1">
    <location>
        <begin position="536"/>
        <end position="588"/>
    </location>
</feature>
<dbReference type="InterPro" id="IPR039726">
    <property type="entry name" value="Prp40-like"/>
</dbReference>
<accession>A0A8J5XF96</accession>
<feature type="compositionally biased region" description="Pro residues" evidence="1">
    <location>
        <begin position="99"/>
        <end position="122"/>
    </location>
</feature>